<dbReference type="InterPro" id="IPR036390">
    <property type="entry name" value="WH_DNA-bd_sf"/>
</dbReference>
<feature type="domain" description="HTH lysR-type" evidence="5">
    <location>
        <begin position="18"/>
        <end position="75"/>
    </location>
</feature>
<organism evidence="6 7">
    <name type="scientific">Pukyongiella litopenaei</name>
    <dbReference type="NCBI Taxonomy" id="2605946"/>
    <lineage>
        <taxon>Bacteria</taxon>
        <taxon>Pseudomonadati</taxon>
        <taxon>Pseudomonadota</taxon>
        <taxon>Alphaproteobacteria</taxon>
        <taxon>Rhodobacterales</taxon>
        <taxon>Paracoccaceae</taxon>
        <taxon>Pukyongiella</taxon>
    </lineage>
</organism>
<dbReference type="AlphaFoldDB" id="A0A2S0MNB6"/>
<dbReference type="Pfam" id="PF00126">
    <property type="entry name" value="HTH_1"/>
    <property type="match status" value="1"/>
</dbReference>
<gene>
    <name evidence="6" type="ORF">C6Y53_06130</name>
</gene>
<dbReference type="InterPro" id="IPR005119">
    <property type="entry name" value="LysR_subst-bd"/>
</dbReference>
<dbReference type="Pfam" id="PF03466">
    <property type="entry name" value="LysR_substrate"/>
    <property type="match status" value="1"/>
</dbReference>
<evidence type="ECO:0000313" key="7">
    <source>
        <dbReference type="Proteomes" id="UP000237655"/>
    </source>
</evidence>
<reference evidence="7" key="1">
    <citation type="submission" date="2018-03" db="EMBL/GenBank/DDBJ databases">
        <title>Genomic analysis of the strain SH-1 isolated from shrimp intestine.</title>
        <authorList>
            <person name="Kim Y.-S."/>
            <person name="Kim S.-E."/>
            <person name="Kim K.-H."/>
        </authorList>
    </citation>
    <scope>NUCLEOTIDE SEQUENCE [LARGE SCALE GENOMIC DNA]</scope>
    <source>
        <strain evidence="7">SH-1</strain>
    </source>
</reference>
<proteinExistence type="inferred from homology"/>
<dbReference type="SUPFAM" id="SSF46785">
    <property type="entry name" value="Winged helix' DNA-binding domain"/>
    <property type="match status" value="1"/>
</dbReference>
<sequence>MDEWGQPGRAEYRIEPQIDTRQIRIFLAVLDHGSVTLAANALGITQPAVSQVLRRWRDMTGDPLLVRSGSKLVPTQKAEEMVAPLRQSLKKIATAFSGAPDFDPKRDDLVFRVASADCMEAFFLPRLISEIRAAAPNARLHLRSIVPGYDYATALEKGELDIVIANWPGPPGNLRTVRLMVDDTVCIFGANHVLASFPEGVTLDEYITLDHVAPMPISPLAPGPIDGKLAELGHCRNIRVIVPEFNIVPYVLLSSDMVFTSSANFARHYQRFLPIRSVPAPPEFGQMRFYLLWHERAQASPLNRWLRAQMIRIGQELQLQTDQAHSG</sequence>
<dbReference type="InterPro" id="IPR050389">
    <property type="entry name" value="LysR-type_TF"/>
</dbReference>
<dbReference type="KEGG" id="thas:C6Y53_06130"/>
<evidence type="ECO:0000259" key="5">
    <source>
        <dbReference type="PROSITE" id="PS50931"/>
    </source>
</evidence>
<dbReference type="Gene3D" id="3.40.190.10">
    <property type="entry name" value="Periplasmic binding protein-like II"/>
    <property type="match status" value="2"/>
</dbReference>
<evidence type="ECO:0000256" key="3">
    <source>
        <dbReference type="ARBA" id="ARBA00023125"/>
    </source>
</evidence>
<keyword evidence="3" id="KW-0238">DNA-binding</keyword>
<dbReference type="PANTHER" id="PTHR30118">
    <property type="entry name" value="HTH-TYPE TRANSCRIPTIONAL REGULATOR LEUO-RELATED"/>
    <property type="match status" value="1"/>
</dbReference>
<dbReference type="Proteomes" id="UP000237655">
    <property type="component" value="Chromosome"/>
</dbReference>
<keyword evidence="2" id="KW-0805">Transcription regulation</keyword>
<dbReference type="SUPFAM" id="SSF53850">
    <property type="entry name" value="Periplasmic binding protein-like II"/>
    <property type="match status" value="1"/>
</dbReference>
<dbReference type="EMBL" id="CP027665">
    <property type="protein sequence ID" value="AVO37327.1"/>
    <property type="molecule type" value="Genomic_DNA"/>
</dbReference>
<accession>A0A2S0MNB6</accession>
<dbReference type="Gene3D" id="1.10.10.10">
    <property type="entry name" value="Winged helix-like DNA-binding domain superfamily/Winged helix DNA-binding domain"/>
    <property type="match status" value="1"/>
</dbReference>
<dbReference type="PROSITE" id="PS50931">
    <property type="entry name" value="HTH_LYSR"/>
    <property type="match status" value="1"/>
</dbReference>
<dbReference type="PANTHER" id="PTHR30118:SF6">
    <property type="entry name" value="HTH-TYPE TRANSCRIPTIONAL REGULATOR LEUO"/>
    <property type="match status" value="1"/>
</dbReference>
<comment type="similarity">
    <text evidence="1">Belongs to the LysR transcriptional regulatory family.</text>
</comment>
<evidence type="ECO:0000256" key="4">
    <source>
        <dbReference type="ARBA" id="ARBA00023163"/>
    </source>
</evidence>
<keyword evidence="4" id="KW-0804">Transcription</keyword>
<dbReference type="GO" id="GO:0003677">
    <property type="term" value="F:DNA binding"/>
    <property type="evidence" value="ECO:0007669"/>
    <property type="project" value="UniProtKB-KW"/>
</dbReference>
<name>A0A2S0MNB6_9RHOB</name>
<dbReference type="RefSeq" id="WP_106471639.1">
    <property type="nucleotide sequence ID" value="NZ_CP027665.1"/>
</dbReference>
<evidence type="ECO:0000256" key="1">
    <source>
        <dbReference type="ARBA" id="ARBA00009437"/>
    </source>
</evidence>
<protein>
    <submittedName>
        <fullName evidence="6">LysR family transcriptional regulator</fullName>
    </submittedName>
</protein>
<evidence type="ECO:0000256" key="2">
    <source>
        <dbReference type="ARBA" id="ARBA00023015"/>
    </source>
</evidence>
<evidence type="ECO:0000313" key="6">
    <source>
        <dbReference type="EMBL" id="AVO37327.1"/>
    </source>
</evidence>
<dbReference type="InterPro" id="IPR036388">
    <property type="entry name" value="WH-like_DNA-bd_sf"/>
</dbReference>
<keyword evidence="7" id="KW-1185">Reference proteome</keyword>
<dbReference type="InterPro" id="IPR000847">
    <property type="entry name" value="LysR_HTH_N"/>
</dbReference>
<dbReference type="GO" id="GO:0003700">
    <property type="term" value="F:DNA-binding transcription factor activity"/>
    <property type="evidence" value="ECO:0007669"/>
    <property type="project" value="InterPro"/>
</dbReference>